<reference evidence="8" key="1">
    <citation type="journal article" date="2020" name="Fungal Divers.">
        <title>Resolving the Mortierellaceae phylogeny through synthesis of multi-gene phylogenetics and phylogenomics.</title>
        <authorList>
            <person name="Vandepol N."/>
            <person name="Liber J."/>
            <person name="Desiro A."/>
            <person name="Na H."/>
            <person name="Kennedy M."/>
            <person name="Barry K."/>
            <person name="Grigoriev I.V."/>
            <person name="Miller A.N."/>
            <person name="O'Donnell K."/>
            <person name="Stajich J.E."/>
            <person name="Bonito G."/>
        </authorList>
    </citation>
    <scope>NUCLEOTIDE SEQUENCE</scope>
    <source>
        <strain evidence="8">BC1065</strain>
    </source>
</reference>
<dbReference type="AlphaFoldDB" id="A0A9P6UC98"/>
<keyword evidence="9" id="KW-1185">Reference proteome</keyword>
<evidence type="ECO:0000313" key="8">
    <source>
        <dbReference type="EMBL" id="KAG0268933.1"/>
    </source>
</evidence>
<evidence type="ECO:0000256" key="3">
    <source>
        <dbReference type="ARBA" id="ARBA00022692"/>
    </source>
</evidence>
<sequence>MHDGIIATLVSIIILILDLIVLFEILNSNRPVSSKVLWSLLVFFFPLLGIVLYFLFANREEHNRAQYEPIV</sequence>
<evidence type="ECO:0000256" key="5">
    <source>
        <dbReference type="ARBA" id="ARBA00023136"/>
    </source>
</evidence>
<keyword evidence="4 6" id="KW-1133">Transmembrane helix</keyword>
<evidence type="ECO:0000256" key="1">
    <source>
        <dbReference type="ARBA" id="ARBA00004651"/>
    </source>
</evidence>
<feature type="domain" description="Cardiolipin synthase N-terminal" evidence="7">
    <location>
        <begin position="16"/>
        <end position="56"/>
    </location>
</feature>
<dbReference type="Proteomes" id="UP000807716">
    <property type="component" value="Unassembled WGS sequence"/>
</dbReference>
<dbReference type="OrthoDB" id="5193244at2759"/>
<evidence type="ECO:0000256" key="6">
    <source>
        <dbReference type="SAM" id="Phobius"/>
    </source>
</evidence>
<name>A0A9P6UC98_9FUNG</name>
<comment type="caution">
    <text evidence="8">The sequence shown here is derived from an EMBL/GenBank/DDBJ whole genome shotgun (WGS) entry which is preliminary data.</text>
</comment>
<evidence type="ECO:0000259" key="7">
    <source>
        <dbReference type="Pfam" id="PF13396"/>
    </source>
</evidence>
<feature type="transmembrane region" description="Helical" evidence="6">
    <location>
        <begin position="37"/>
        <end position="56"/>
    </location>
</feature>
<evidence type="ECO:0000256" key="2">
    <source>
        <dbReference type="ARBA" id="ARBA00022475"/>
    </source>
</evidence>
<evidence type="ECO:0000313" key="9">
    <source>
        <dbReference type="Proteomes" id="UP000807716"/>
    </source>
</evidence>
<keyword evidence="2" id="KW-1003">Cell membrane</keyword>
<accession>A0A9P6UC98</accession>
<dbReference type="EMBL" id="JAAAJB010000037">
    <property type="protein sequence ID" value="KAG0268933.1"/>
    <property type="molecule type" value="Genomic_DNA"/>
</dbReference>
<dbReference type="InterPro" id="IPR027379">
    <property type="entry name" value="CLS_N"/>
</dbReference>
<organism evidence="8 9">
    <name type="scientific">Actinomortierella ambigua</name>
    <dbReference type="NCBI Taxonomy" id="1343610"/>
    <lineage>
        <taxon>Eukaryota</taxon>
        <taxon>Fungi</taxon>
        <taxon>Fungi incertae sedis</taxon>
        <taxon>Mucoromycota</taxon>
        <taxon>Mortierellomycotina</taxon>
        <taxon>Mortierellomycetes</taxon>
        <taxon>Mortierellales</taxon>
        <taxon>Mortierellaceae</taxon>
        <taxon>Actinomortierella</taxon>
    </lineage>
</organism>
<evidence type="ECO:0000256" key="4">
    <source>
        <dbReference type="ARBA" id="ARBA00022989"/>
    </source>
</evidence>
<proteinExistence type="predicted"/>
<feature type="transmembrane region" description="Helical" evidence="6">
    <location>
        <begin position="6"/>
        <end position="25"/>
    </location>
</feature>
<keyword evidence="5 6" id="KW-0472">Membrane</keyword>
<dbReference type="GO" id="GO:0005886">
    <property type="term" value="C:plasma membrane"/>
    <property type="evidence" value="ECO:0007669"/>
    <property type="project" value="UniProtKB-SubCell"/>
</dbReference>
<protein>
    <recommendedName>
        <fullName evidence="7">Cardiolipin synthase N-terminal domain-containing protein</fullName>
    </recommendedName>
</protein>
<dbReference type="Pfam" id="PF13396">
    <property type="entry name" value="PLDc_N"/>
    <property type="match status" value="1"/>
</dbReference>
<comment type="subcellular location">
    <subcellularLocation>
        <location evidence="1">Cell membrane</location>
        <topology evidence="1">Multi-pass membrane protein</topology>
    </subcellularLocation>
</comment>
<keyword evidence="3 6" id="KW-0812">Transmembrane</keyword>
<gene>
    <name evidence="8" type="ORF">DFQ27_005228</name>
</gene>